<comment type="caution">
    <text evidence="2">The sequence shown here is derived from an EMBL/GenBank/DDBJ whole genome shotgun (WGS) entry which is preliminary data.</text>
</comment>
<evidence type="ECO:0000313" key="2">
    <source>
        <dbReference type="EMBL" id="MDN4600250.1"/>
    </source>
</evidence>
<feature type="transmembrane region" description="Helical" evidence="1">
    <location>
        <begin position="23"/>
        <end position="43"/>
    </location>
</feature>
<organism evidence="2 3">
    <name type="scientific">Paenibacillus vandeheii</name>
    <dbReference type="NCBI Taxonomy" id="3035917"/>
    <lineage>
        <taxon>Bacteria</taxon>
        <taxon>Bacillati</taxon>
        <taxon>Bacillota</taxon>
        <taxon>Bacilli</taxon>
        <taxon>Bacillales</taxon>
        <taxon>Paenibacillaceae</taxon>
        <taxon>Paenibacillus</taxon>
    </lineage>
</organism>
<evidence type="ECO:0000256" key="1">
    <source>
        <dbReference type="SAM" id="Phobius"/>
    </source>
</evidence>
<feature type="transmembrane region" description="Helical" evidence="1">
    <location>
        <begin position="230"/>
        <end position="253"/>
    </location>
</feature>
<evidence type="ECO:0008006" key="4">
    <source>
        <dbReference type="Google" id="ProtNLM"/>
    </source>
</evidence>
<dbReference type="Proteomes" id="UP001174205">
    <property type="component" value="Unassembled WGS sequence"/>
</dbReference>
<feature type="transmembrane region" description="Helical" evidence="1">
    <location>
        <begin position="63"/>
        <end position="83"/>
    </location>
</feature>
<feature type="transmembrane region" description="Helical" evidence="1">
    <location>
        <begin position="273"/>
        <end position="294"/>
    </location>
</feature>
<dbReference type="EMBL" id="JAROCD010000002">
    <property type="protein sequence ID" value="MDN4600250.1"/>
    <property type="molecule type" value="Genomic_DNA"/>
</dbReference>
<protein>
    <recommendedName>
        <fullName evidence="4">ABC-2 type transport system permease protein</fullName>
    </recommendedName>
</protein>
<proteinExistence type="predicted"/>
<keyword evidence="1" id="KW-0812">Transmembrane</keyword>
<feature type="transmembrane region" description="Helical" evidence="1">
    <location>
        <begin position="300"/>
        <end position="320"/>
    </location>
</feature>
<reference evidence="2" key="1">
    <citation type="submission" date="2023-03" db="EMBL/GenBank/DDBJ databases">
        <title>MT1 and MT2 Draft Genomes of Novel Species.</title>
        <authorList>
            <person name="Venkateswaran K."/>
        </authorList>
    </citation>
    <scope>NUCLEOTIDE SEQUENCE</scope>
    <source>
        <strain evidence="2">F6_3S_P_1C</strain>
    </source>
</reference>
<accession>A0ABT8J5A1</accession>
<name>A0ABT8J5A1_9BACL</name>
<feature type="transmembrane region" description="Helical" evidence="1">
    <location>
        <begin position="103"/>
        <end position="132"/>
    </location>
</feature>
<feature type="transmembrane region" description="Helical" evidence="1">
    <location>
        <begin position="177"/>
        <end position="197"/>
    </location>
</feature>
<feature type="transmembrane region" description="Helical" evidence="1">
    <location>
        <begin position="144"/>
        <end position="165"/>
    </location>
</feature>
<keyword evidence="3" id="KW-1185">Reference proteome</keyword>
<keyword evidence="1" id="KW-0472">Membrane</keyword>
<gene>
    <name evidence="2" type="ORF">P5G61_03345</name>
</gene>
<feature type="transmembrane region" description="Helical" evidence="1">
    <location>
        <begin position="332"/>
        <end position="351"/>
    </location>
</feature>
<keyword evidence="1" id="KW-1133">Transmembrane helix</keyword>
<evidence type="ECO:0000313" key="3">
    <source>
        <dbReference type="Proteomes" id="UP001174205"/>
    </source>
</evidence>
<sequence length="678" mass="77536">MQDMIFNRLFCNRGILFQNFRQHGWIGILYLITLLFSLPLYIATEYREVPQKITSLFQANGQVQILFAITLPVAAGIFLFRYVQSGAPSDLFHSLPLRRKHLLTVNLLTGFMMILLPIWITTAITGWVWGVLDQPAFIFGGSSIWMWGLSMSIYSLFMFMLAVVVGMCIGQSVLQGLTVYALLLLPVVVWFILSLHLQHYLLGYPYDDVGSNAEKISLVLRMASISGAPVIGWELIIYSLLTLLFIPLSYVFYAKRQVESATQAVTFTLVKPIFRFGLMFTLVLIGGAYFTIIAPRGSSGWGIFGYILGGIVGYIVAEMIIRKTWLIWSSKLLPKFALYGIVAGLILYVPVADWNGYAARVPELNKVNSIKLGGERYTYTNGVSQKVDDAPFYSNDAEYMEAVLALHQKIVDSDLPLLDASFNQGMRNDEYVFINYKLNNGKVMKRKYYIPEAEFHQELMALKQSRDYKKFTYDTYKLEEDALSIGLRSTISSYRKVYISNPEQVREFKELLKKDILDQTYEEQRSPWQSFAYAEMNQASSSSNSNQPKEMWNFEIKPNFERVLAWLKENHLYDQLQVPADEIASAQFAKQEIDSPGNPKTIYPQSEYIDDNLNGNKQVATKNKKIISDLLQRQRSAYITDKDTLYQIKLNVTRGENIYMILKEEDLTEEMKAILVGQ</sequence>